<dbReference type="InterPro" id="IPR029032">
    <property type="entry name" value="AhpD-like"/>
</dbReference>
<evidence type="ECO:0000313" key="3">
    <source>
        <dbReference type="Proteomes" id="UP001524586"/>
    </source>
</evidence>
<dbReference type="NCBIfam" id="TIGR00778">
    <property type="entry name" value="ahpD_dom"/>
    <property type="match status" value="1"/>
</dbReference>
<dbReference type="RefSeq" id="WP_256615400.1">
    <property type="nucleotide sequence ID" value="NZ_JANIBK010000050.1"/>
</dbReference>
<proteinExistence type="predicted"/>
<reference evidence="2 3" key="1">
    <citation type="submission" date="2022-07" db="EMBL/GenBank/DDBJ databases">
        <title>Methylomonas rivi sp. nov., Methylomonas rosea sp. nov., Methylomonas aureus sp. nov. and Methylomonas subterranea sp. nov., four novel methanotrophs isolated from a freshwater creek and the deep terrestrial subsurface.</title>
        <authorList>
            <person name="Abin C."/>
            <person name="Sankaranarayanan K."/>
            <person name="Garner C."/>
            <person name="Sindelar R."/>
            <person name="Kotary K."/>
            <person name="Garner R."/>
            <person name="Barclay S."/>
            <person name="Lawson P."/>
            <person name="Krumholz L."/>
        </authorList>
    </citation>
    <scope>NUCLEOTIDE SEQUENCE [LARGE SCALE GENOMIC DNA]</scope>
    <source>
        <strain evidence="2 3">WSC-6</strain>
    </source>
</reference>
<dbReference type="InterPro" id="IPR004675">
    <property type="entry name" value="AhpD_core"/>
</dbReference>
<gene>
    <name evidence="2" type="ORF">NP596_11000</name>
</gene>
<dbReference type="Gene3D" id="1.20.1290.10">
    <property type="entry name" value="AhpD-like"/>
    <property type="match status" value="1"/>
</dbReference>
<dbReference type="InterPro" id="IPR003779">
    <property type="entry name" value="CMD-like"/>
</dbReference>
<dbReference type="Proteomes" id="UP001524586">
    <property type="component" value="Unassembled WGS sequence"/>
</dbReference>
<dbReference type="Pfam" id="PF02627">
    <property type="entry name" value="CMD"/>
    <property type="match status" value="1"/>
</dbReference>
<feature type="domain" description="Carboxymuconolactone decarboxylase-like" evidence="1">
    <location>
        <begin position="51"/>
        <end position="105"/>
    </location>
</feature>
<dbReference type="EMBL" id="JANIBK010000050">
    <property type="protein sequence ID" value="MCQ8128984.1"/>
    <property type="molecule type" value="Genomic_DNA"/>
</dbReference>
<dbReference type="PANTHER" id="PTHR35446">
    <property type="entry name" value="SI:CH211-175M2.5"/>
    <property type="match status" value="1"/>
</dbReference>
<accession>A0ABT1U555</accession>
<organism evidence="2 3">
    <name type="scientific">Methylomonas rivi</name>
    <dbReference type="NCBI Taxonomy" id="2952226"/>
    <lineage>
        <taxon>Bacteria</taxon>
        <taxon>Pseudomonadati</taxon>
        <taxon>Pseudomonadota</taxon>
        <taxon>Gammaproteobacteria</taxon>
        <taxon>Methylococcales</taxon>
        <taxon>Methylococcaceae</taxon>
        <taxon>Methylomonas</taxon>
    </lineage>
</organism>
<sequence>MSQFNIHSIQSAPAGAQALLQGSLKKYGFIPNLHGGLAEAPVALEAYIELTALFDRSSLSPTERQVVLLAVSAENHCTYCVAAHSTIAKHMVKADPAVVDAIRNLQPLPDPKLDALANFTRNVVKNRGVVRGQAFDKFISAGYSRAQVLEVVLGVTFKTLSNYSNHLIDTPLDSAFQAEAWEVPGQCASNRCASRDEPG</sequence>
<name>A0ABT1U555_9GAMM</name>
<dbReference type="SUPFAM" id="SSF69118">
    <property type="entry name" value="AhpD-like"/>
    <property type="match status" value="1"/>
</dbReference>
<keyword evidence="3" id="KW-1185">Reference proteome</keyword>
<evidence type="ECO:0000259" key="1">
    <source>
        <dbReference type="Pfam" id="PF02627"/>
    </source>
</evidence>
<comment type="caution">
    <text evidence="2">The sequence shown here is derived from an EMBL/GenBank/DDBJ whole genome shotgun (WGS) entry which is preliminary data.</text>
</comment>
<evidence type="ECO:0000313" key="2">
    <source>
        <dbReference type="EMBL" id="MCQ8128984.1"/>
    </source>
</evidence>
<protein>
    <submittedName>
        <fullName evidence="2">Carboxymuconolactone decarboxylase family protein</fullName>
    </submittedName>
</protein>
<dbReference type="PANTHER" id="PTHR35446:SF3">
    <property type="entry name" value="CMD DOMAIN-CONTAINING PROTEIN"/>
    <property type="match status" value="1"/>
</dbReference>